<organism evidence="2 3">
    <name type="scientific">Lactuca virosa</name>
    <dbReference type="NCBI Taxonomy" id="75947"/>
    <lineage>
        <taxon>Eukaryota</taxon>
        <taxon>Viridiplantae</taxon>
        <taxon>Streptophyta</taxon>
        <taxon>Embryophyta</taxon>
        <taxon>Tracheophyta</taxon>
        <taxon>Spermatophyta</taxon>
        <taxon>Magnoliopsida</taxon>
        <taxon>eudicotyledons</taxon>
        <taxon>Gunneridae</taxon>
        <taxon>Pentapetalae</taxon>
        <taxon>asterids</taxon>
        <taxon>campanulids</taxon>
        <taxon>Asterales</taxon>
        <taxon>Asteraceae</taxon>
        <taxon>Cichorioideae</taxon>
        <taxon>Cichorieae</taxon>
        <taxon>Lactucinae</taxon>
        <taxon>Lactuca</taxon>
    </lineage>
</organism>
<dbReference type="AlphaFoldDB" id="A0AAU9NR39"/>
<accession>A0AAU9NR39</accession>
<protein>
    <recommendedName>
        <fullName evidence="1">Reverse transcriptase zinc-binding domain-containing protein</fullName>
    </recommendedName>
</protein>
<comment type="caution">
    <text evidence="2">The sequence shown here is derived from an EMBL/GenBank/DDBJ whole genome shotgun (WGS) entry which is preliminary data.</text>
</comment>
<evidence type="ECO:0000313" key="2">
    <source>
        <dbReference type="EMBL" id="CAH1440248.1"/>
    </source>
</evidence>
<dbReference type="Pfam" id="PF13966">
    <property type="entry name" value="zf-RVT"/>
    <property type="match status" value="1"/>
</dbReference>
<feature type="domain" description="Reverse transcriptase zinc-binding" evidence="1">
    <location>
        <begin position="3"/>
        <end position="46"/>
    </location>
</feature>
<keyword evidence="3" id="KW-1185">Reference proteome</keyword>
<dbReference type="PANTHER" id="PTHR33116">
    <property type="entry name" value="REVERSE TRANSCRIPTASE ZINC-BINDING DOMAIN-CONTAINING PROTEIN-RELATED-RELATED"/>
    <property type="match status" value="1"/>
</dbReference>
<evidence type="ECO:0000313" key="3">
    <source>
        <dbReference type="Proteomes" id="UP001157418"/>
    </source>
</evidence>
<dbReference type="PANTHER" id="PTHR33116:SF79">
    <property type="entry name" value="REVERSE TRANSCRIPTASE DOMAIN, ZINC FINGER, CCHC-TYPE-RELATED"/>
    <property type="match status" value="1"/>
</dbReference>
<sequence length="114" mass="12817">MNCIPIVIALSQRGVQIHSPQCSACVSGMESTDHMLLKCPFAVEIWNQIWDWCGITPNKFSCLKEMLTYTTMIGQCPKRTTTLLSIISGAIWGIWKERNDRIINNKIHLPGIGV</sequence>
<dbReference type="InterPro" id="IPR026960">
    <property type="entry name" value="RVT-Znf"/>
</dbReference>
<reference evidence="2 3" key="1">
    <citation type="submission" date="2022-01" db="EMBL/GenBank/DDBJ databases">
        <authorList>
            <person name="Xiong W."/>
            <person name="Schranz E."/>
        </authorList>
    </citation>
    <scope>NUCLEOTIDE SEQUENCE [LARGE SCALE GENOMIC DNA]</scope>
</reference>
<dbReference type="Proteomes" id="UP001157418">
    <property type="component" value="Unassembled WGS sequence"/>
</dbReference>
<name>A0AAU9NR39_9ASTR</name>
<evidence type="ECO:0000259" key="1">
    <source>
        <dbReference type="Pfam" id="PF13966"/>
    </source>
</evidence>
<dbReference type="EMBL" id="CAKMRJ010005412">
    <property type="protein sequence ID" value="CAH1440248.1"/>
    <property type="molecule type" value="Genomic_DNA"/>
</dbReference>
<gene>
    <name evidence="2" type="ORF">LVIROSA_LOCUS26396</name>
</gene>
<proteinExistence type="predicted"/>